<proteinExistence type="predicted"/>
<keyword evidence="1 2" id="KW-0129">CBS domain</keyword>
<dbReference type="Pfam" id="PF00571">
    <property type="entry name" value="CBS"/>
    <property type="match status" value="2"/>
</dbReference>
<dbReference type="SMART" id="SM00116">
    <property type="entry name" value="CBS"/>
    <property type="match status" value="2"/>
</dbReference>
<dbReference type="EMBL" id="JEMB01003272">
    <property type="protein sequence ID" value="KYF74466.1"/>
    <property type="molecule type" value="Genomic_DNA"/>
</dbReference>
<sequence length="306" mass="33493">MSLEQYRRPRMIVLSPRSTAYDAVRAMVDNHVGAVLVHDGQRLAGIVTDRDIALEVVAGDLDARSTPLRDIMSDEVATLEIDASIDDAVRTMRDHACRRVPVTEQERPVGLVTLDDLLADGVIDAEAAGSVVKAQLEVAARFKPGGALHPEGTARPERSRGPVRALTRRKARADSAFGRLLHAVERHSGLQQRDRAELALQIVLGNLCRRVTPQEARHLIAQLPSKLHPSLDPFLDGPDKRITTSTIEDDVARELRMDREAAGFVLQAICEAVADSVSAGEIEGFRGQLPLDMKDLFPPTPLRRAV</sequence>
<dbReference type="InterPro" id="IPR038282">
    <property type="entry name" value="DUF2267_sf"/>
</dbReference>
<dbReference type="InterPro" id="IPR051257">
    <property type="entry name" value="Diverse_CBS-Domain"/>
</dbReference>
<evidence type="ECO:0000256" key="1">
    <source>
        <dbReference type="ARBA" id="ARBA00023122"/>
    </source>
</evidence>
<dbReference type="PROSITE" id="PS51371">
    <property type="entry name" value="CBS"/>
    <property type="match status" value="2"/>
</dbReference>
<gene>
    <name evidence="4" type="ORF">BE17_17540</name>
</gene>
<dbReference type="PANTHER" id="PTHR43080:SF2">
    <property type="entry name" value="CBS DOMAIN-CONTAINING PROTEIN"/>
    <property type="match status" value="1"/>
</dbReference>
<evidence type="ECO:0000313" key="5">
    <source>
        <dbReference type="Proteomes" id="UP000075635"/>
    </source>
</evidence>
<evidence type="ECO:0000256" key="2">
    <source>
        <dbReference type="PROSITE-ProRule" id="PRU00703"/>
    </source>
</evidence>
<evidence type="ECO:0000259" key="3">
    <source>
        <dbReference type="PROSITE" id="PS51371"/>
    </source>
</evidence>
<name>A0A150R3F2_SORCE</name>
<dbReference type="Gene3D" id="1.10.490.110">
    <property type="entry name" value="Uncharacterized conserved protein DUF2267"/>
    <property type="match status" value="1"/>
</dbReference>
<dbReference type="InterPro" id="IPR000644">
    <property type="entry name" value="CBS_dom"/>
</dbReference>
<dbReference type="SUPFAM" id="SSF54631">
    <property type="entry name" value="CBS-domain pair"/>
    <property type="match status" value="1"/>
</dbReference>
<dbReference type="Proteomes" id="UP000075635">
    <property type="component" value="Unassembled WGS sequence"/>
</dbReference>
<feature type="domain" description="CBS" evidence="3">
    <location>
        <begin position="72"/>
        <end position="128"/>
    </location>
</feature>
<dbReference type="Gene3D" id="3.10.580.10">
    <property type="entry name" value="CBS-domain"/>
    <property type="match status" value="1"/>
</dbReference>
<dbReference type="InterPro" id="IPR046342">
    <property type="entry name" value="CBS_dom_sf"/>
</dbReference>
<organism evidence="4 5">
    <name type="scientific">Sorangium cellulosum</name>
    <name type="common">Polyangium cellulosum</name>
    <dbReference type="NCBI Taxonomy" id="56"/>
    <lineage>
        <taxon>Bacteria</taxon>
        <taxon>Pseudomonadati</taxon>
        <taxon>Myxococcota</taxon>
        <taxon>Polyangia</taxon>
        <taxon>Polyangiales</taxon>
        <taxon>Polyangiaceae</taxon>
        <taxon>Sorangium</taxon>
    </lineage>
</organism>
<feature type="domain" description="CBS" evidence="3">
    <location>
        <begin position="7"/>
        <end position="63"/>
    </location>
</feature>
<dbReference type="AlphaFoldDB" id="A0A150R3F2"/>
<dbReference type="Pfam" id="PF10025">
    <property type="entry name" value="DUF2267"/>
    <property type="match status" value="1"/>
</dbReference>
<dbReference type="PANTHER" id="PTHR43080">
    <property type="entry name" value="CBS DOMAIN-CONTAINING PROTEIN CBSX3, MITOCHONDRIAL"/>
    <property type="match status" value="1"/>
</dbReference>
<reference evidence="4 5" key="1">
    <citation type="submission" date="2014-02" db="EMBL/GenBank/DDBJ databases">
        <title>The small core and large imbalanced accessory genome model reveals a collaborative survival strategy of Sorangium cellulosum strains in nature.</title>
        <authorList>
            <person name="Han K."/>
            <person name="Peng R."/>
            <person name="Blom J."/>
            <person name="Li Y.-Z."/>
        </authorList>
    </citation>
    <scope>NUCLEOTIDE SEQUENCE [LARGE SCALE GENOMIC DNA]</scope>
    <source>
        <strain evidence="4 5">So0011-07</strain>
    </source>
</reference>
<protein>
    <recommendedName>
        <fullName evidence="3">CBS domain-containing protein</fullName>
    </recommendedName>
</protein>
<dbReference type="InterPro" id="IPR018727">
    <property type="entry name" value="DUF2267"/>
</dbReference>
<accession>A0A150R3F2</accession>
<comment type="caution">
    <text evidence="4">The sequence shown here is derived from an EMBL/GenBank/DDBJ whole genome shotgun (WGS) entry which is preliminary data.</text>
</comment>
<evidence type="ECO:0000313" key="4">
    <source>
        <dbReference type="EMBL" id="KYF74466.1"/>
    </source>
</evidence>